<dbReference type="PIRSF" id="PIRSF000137">
    <property type="entry name" value="Alcohol_oxidase"/>
    <property type="match status" value="1"/>
</dbReference>
<dbReference type="EMBL" id="VXIV02000228">
    <property type="protein sequence ID" value="KAF6039644.1"/>
    <property type="molecule type" value="Genomic_DNA"/>
</dbReference>
<dbReference type="PROSITE" id="PS00623">
    <property type="entry name" value="GMC_OXRED_1"/>
    <property type="match status" value="1"/>
</dbReference>
<dbReference type="GO" id="GO:0050660">
    <property type="term" value="F:flavin adenine dinucleotide binding"/>
    <property type="evidence" value="ECO:0007669"/>
    <property type="project" value="InterPro"/>
</dbReference>
<proteinExistence type="inferred from homology"/>
<keyword evidence="11" id="KW-1185">Reference proteome</keyword>
<feature type="transmembrane region" description="Helical" evidence="7">
    <location>
        <begin position="6"/>
        <end position="25"/>
    </location>
</feature>
<dbReference type="SUPFAM" id="SSF51905">
    <property type="entry name" value="FAD/NAD(P)-binding domain"/>
    <property type="match status" value="1"/>
</dbReference>
<name>A0A7J7KNA4_BUGNE</name>
<gene>
    <name evidence="10" type="ORF">EB796_002062</name>
</gene>
<evidence type="ECO:0000256" key="5">
    <source>
        <dbReference type="PIRSR" id="PIRSR000137-2"/>
    </source>
</evidence>
<dbReference type="Proteomes" id="UP000593567">
    <property type="component" value="Unassembled WGS sequence"/>
</dbReference>
<evidence type="ECO:0000256" key="3">
    <source>
        <dbReference type="ARBA" id="ARBA00022630"/>
    </source>
</evidence>
<dbReference type="PANTHER" id="PTHR11552:SF147">
    <property type="entry name" value="CHOLINE DEHYDROGENASE, MITOCHONDRIAL"/>
    <property type="match status" value="1"/>
</dbReference>
<reference evidence="10" key="1">
    <citation type="submission" date="2020-06" db="EMBL/GenBank/DDBJ databases">
        <title>Draft genome of Bugula neritina, a colonial animal packing powerful symbionts and potential medicines.</title>
        <authorList>
            <person name="Rayko M."/>
        </authorList>
    </citation>
    <scope>NUCLEOTIDE SEQUENCE [LARGE SCALE GENOMIC DNA]</scope>
    <source>
        <strain evidence="10">Kwan_BN1</strain>
    </source>
</reference>
<comment type="cofactor">
    <cofactor evidence="1 5">
        <name>FAD</name>
        <dbReference type="ChEBI" id="CHEBI:57692"/>
    </cofactor>
</comment>
<dbReference type="OrthoDB" id="269227at2759"/>
<dbReference type="SUPFAM" id="SSF54373">
    <property type="entry name" value="FAD-linked reductases, C-terminal domain"/>
    <property type="match status" value="1"/>
</dbReference>
<dbReference type="InterPro" id="IPR012132">
    <property type="entry name" value="GMC_OxRdtase"/>
</dbReference>
<evidence type="ECO:0000313" key="10">
    <source>
        <dbReference type="EMBL" id="KAF6039644.1"/>
    </source>
</evidence>
<comment type="similarity">
    <text evidence="2 6">Belongs to the GMC oxidoreductase family.</text>
</comment>
<keyword evidence="7" id="KW-1133">Transmembrane helix</keyword>
<dbReference type="AlphaFoldDB" id="A0A7J7KNA4"/>
<dbReference type="PANTHER" id="PTHR11552">
    <property type="entry name" value="GLUCOSE-METHANOL-CHOLINE GMC OXIDOREDUCTASE"/>
    <property type="match status" value="1"/>
</dbReference>
<sequence>MVGETYSRLLVVIIVVLIAVAIYKIRRPSTRNTWETSYDYIIIGGGAAGSVLANRLSSDPKHSVLLLEAGVDDTIGGNPWMNIPLFNAANFFSENLYWADRSVSQKHAGKGCNNGEVPHFHGKLLGGSSSINMMIYARGAPAEFDEWEKLGATGWSWKDVELYFKKMETTDDAQLAAEGMGTEGYISVTKEVPYHSIVDLLLNATEELGVSYNPNYNGKSMLGSGLTQSMAKDGWRVSASTAYLKAVRDRAKLHILTESLVTKIVIENKTAVGVNFLRNGNLHRVKSTKEVILTAGAINSPHLLLLSGIGPKQHLEEHQIETLVELNGVGKNLQDHAAVSEDIFVEDKPRLSFSPSDLSLSNILEYITHGRGVLAENPFTAMTFLRTTANSSSTDNGVPDIQIMYAATPMGGVNPFGLMSRVFTFLNASPFVISNYYDNSKRSSGASLLVSVVKPQSRGTVGLSSSDPLDRPKIDGALLSHPHDRSVMKRGLKFVHSMVRTKSLTSAGAYILDMKNPDRPRFCSQHSPYSDEHLECYMTYRSATTFHAVGTCAMGTDSLAVVDPQLRVYGVKSLRVADASVMPSITSANTQAPTMMIAERAADFILADN</sequence>
<dbReference type="InterPro" id="IPR007867">
    <property type="entry name" value="GMC_OxRtase_C"/>
</dbReference>
<feature type="domain" description="Glucose-methanol-choline oxidoreductase N-terminal" evidence="9">
    <location>
        <begin position="296"/>
        <end position="310"/>
    </location>
</feature>
<evidence type="ECO:0000259" key="8">
    <source>
        <dbReference type="PROSITE" id="PS00623"/>
    </source>
</evidence>
<evidence type="ECO:0000256" key="7">
    <source>
        <dbReference type="SAM" id="Phobius"/>
    </source>
</evidence>
<keyword evidence="7" id="KW-0472">Membrane</keyword>
<dbReference type="InterPro" id="IPR036188">
    <property type="entry name" value="FAD/NAD-bd_sf"/>
</dbReference>
<evidence type="ECO:0000259" key="9">
    <source>
        <dbReference type="PROSITE" id="PS00624"/>
    </source>
</evidence>
<feature type="domain" description="Glucose-methanol-choline oxidoreductase N-terminal" evidence="8">
    <location>
        <begin position="122"/>
        <end position="145"/>
    </location>
</feature>
<dbReference type="GO" id="GO:0016614">
    <property type="term" value="F:oxidoreductase activity, acting on CH-OH group of donors"/>
    <property type="evidence" value="ECO:0007669"/>
    <property type="project" value="InterPro"/>
</dbReference>
<organism evidence="10 11">
    <name type="scientific">Bugula neritina</name>
    <name type="common">Brown bryozoan</name>
    <name type="synonym">Sertularia neritina</name>
    <dbReference type="NCBI Taxonomy" id="10212"/>
    <lineage>
        <taxon>Eukaryota</taxon>
        <taxon>Metazoa</taxon>
        <taxon>Spiralia</taxon>
        <taxon>Lophotrochozoa</taxon>
        <taxon>Bryozoa</taxon>
        <taxon>Gymnolaemata</taxon>
        <taxon>Cheilostomatida</taxon>
        <taxon>Flustrina</taxon>
        <taxon>Buguloidea</taxon>
        <taxon>Bugulidae</taxon>
        <taxon>Bugula</taxon>
    </lineage>
</organism>
<feature type="binding site" evidence="5">
    <location>
        <position position="261"/>
    </location>
    <ligand>
        <name>FAD</name>
        <dbReference type="ChEBI" id="CHEBI:57692"/>
    </ligand>
</feature>
<dbReference type="PROSITE" id="PS00624">
    <property type="entry name" value="GMC_OXRED_2"/>
    <property type="match status" value="1"/>
</dbReference>
<dbReference type="Gene3D" id="3.30.560.10">
    <property type="entry name" value="Glucose Oxidase, domain 3"/>
    <property type="match status" value="1"/>
</dbReference>
<evidence type="ECO:0000256" key="2">
    <source>
        <dbReference type="ARBA" id="ARBA00010790"/>
    </source>
</evidence>
<keyword evidence="4 5" id="KW-0274">FAD</keyword>
<evidence type="ECO:0000256" key="1">
    <source>
        <dbReference type="ARBA" id="ARBA00001974"/>
    </source>
</evidence>
<comment type="caution">
    <text evidence="10">The sequence shown here is derived from an EMBL/GenBank/DDBJ whole genome shotgun (WGS) entry which is preliminary data.</text>
</comment>
<evidence type="ECO:0000313" key="11">
    <source>
        <dbReference type="Proteomes" id="UP000593567"/>
    </source>
</evidence>
<accession>A0A7J7KNA4</accession>
<dbReference type="Gene3D" id="3.50.50.60">
    <property type="entry name" value="FAD/NAD(P)-binding domain"/>
    <property type="match status" value="1"/>
</dbReference>
<dbReference type="Pfam" id="PF00732">
    <property type="entry name" value="GMC_oxred_N"/>
    <property type="match status" value="1"/>
</dbReference>
<evidence type="ECO:0000256" key="4">
    <source>
        <dbReference type="ARBA" id="ARBA00022827"/>
    </source>
</evidence>
<keyword evidence="7" id="KW-0812">Transmembrane</keyword>
<keyword evidence="3 6" id="KW-0285">Flavoprotein</keyword>
<dbReference type="InterPro" id="IPR000172">
    <property type="entry name" value="GMC_OxRdtase_N"/>
</dbReference>
<evidence type="ECO:0000256" key="6">
    <source>
        <dbReference type="RuleBase" id="RU003968"/>
    </source>
</evidence>
<dbReference type="Pfam" id="PF05199">
    <property type="entry name" value="GMC_oxred_C"/>
    <property type="match status" value="1"/>
</dbReference>
<protein>
    <recommendedName>
        <fullName evidence="8 9">Glucose-methanol-choline oxidoreductase N-terminal domain-containing protein</fullName>
    </recommendedName>
</protein>